<feature type="signal peptide" evidence="2">
    <location>
        <begin position="1"/>
        <end position="31"/>
    </location>
</feature>
<dbReference type="AlphaFoldDB" id="A0A9P7Y709"/>
<feature type="compositionally biased region" description="Low complexity" evidence="1">
    <location>
        <begin position="235"/>
        <end position="244"/>
    </location>
</feature>
<keyword evidence="4" id="KW-1185">Reference proteome</keyword>
<feature type="chain" id="PRO_5040337939" evidence="2">
    <location>
        <begin position="32"/>
        <end position="322"/>
    </location>
</feature>
<name>A0A9P7Y709_9FUNG</name>
<organism evidence="3 4">
    <name type="scientific">Linnemannia hyalina</name>
    <dbReference type="NCBI Taxonomy" id="64524"/>
    <lineage>
        <taxon>Eukaryota</taxon>
        <taxon>Fungi</taxon>
        <taxon>Fungi incertae sedis</taxon>
        <taxon>Mucoromycota</taxon>
        <taxon>Mortierellomycotina</taxon>
        <taxon>Mortierellomycetes</taxon>
        <taxon>Mortierellales</taxon>
        <taxon>Mortierellaceae</taxon>
        <taxon>Linnemannia</taxon>
    </lineage>
</organism>
<evidence type="ECO:0000313" key="3">
    <source>
        <dbReference type="EMBL" id="KAG9073004.1"/>
    </source>
</evidence>
<evidence type="ECO:0000256" key="1">
    <source>
        <dbReference type="SAM" id="MobiDB-lite"/>
    </source>
</evidence>
<dbReference type="OrthoDB" id="2427330at2759"/>
<keyword evidence="2" id="KW-0732">Signal</keyword>
<gene>
    <name evidence="3" type="ORF">KI688_000785</name>
</gene>
<dbReference type="Proteomes" id="UP000707451">
    <property type="component" value="Unassembled WGS sequence"/>
</dbReference>
<protein>
    <submittedName>
        <fullName evidence="3">Uncharacterized protein</fullName>
    </submittedName>
</protein>
<feature type="region of interest" description="Disordered" evidence="1">
    <location>
        <begin position="228"/>
        <end position="256"/>
    </location>
</feature>
<accession>A0A9P7Y709</accession>
<reference evidence="3" key="1">
    <citation type="submission" date="2021-06" db="EMBL/GenBank/DDBJ databases">
        <title>Genome Sequence of Mortierella hyaline Strain SCG-10, a Cold-Adapted, Nitrate-Reducing Fungus Isolated from Soil in Minnesota, USA.</title>
        <authorList>
            <person name="Aldossari N."/>
        </authorList>
    </citation>
    <scope>NUCLEOTIDE SEQUENCE</scope>
    <source>
        <strain evidence="3">SCG-10</strain>
    </source>
</reference>
<sequence length="322" mass="37000">MRHPSNVNWILGSTVLLSLALLLRLAALGEASISQRGASAAAIDDLKSNSLFWKRDRLPLYPRHSSSDSPVRRQLQTGSASLLRKRSLFSHVNDDIVVPPSPPSRLPAVIRRRPHIINAGNYEDEEGEQEEVEDVEEEEESVVRMTVELTHEGNREREVETHKIYKFDHSSTTKDIKVSEPTDKLNFWADDNDDEEDDEKRTLIEPHYPSINLFDEEELLEVGEDGILREKGHRSSSSSSSRSSSEGESRHDQGWLVDEWEEELEGDMDEWMDWVEEDHALSRINAETDKNRLRDQSAMDSLVFDEDEASPFQRLFSESWLF</sequence>
<comment type="caution">
    <text evidence="3">The sequence shown here is derived from an EMBL/GenBank/DDBJ whole genome shotgun (WGS) entry which is preliminary data.</text>
</comment>
<evidence type="ECO:0000313" key="4">
    <source>
        <dbReference type="Proteomes" id="UP000707451"/>
    </source>
</evidence>
<dbReference type="EMBL" id="JAHRHY010000001">
    <property type="protein sequence ID" value="KAG9073004.1"/>
    <property type="molecule type" value="Genomic_DNA"/>
</dbReference>
<evidence type="ECO:0000256" key="2">
    <source>
        <dbReference type="SAM" id="SignalP"/>
    </source>
</evidence>
<proteinExistence type="predicted"/>